<keyword evidence="2" id="KW-0560">Oxidoreductase</keyword>
<dbReference type="PANTHER" id="PTHR10491:SF4">
    <property type="entry name" value="METHIONINE ADENOSYLTRANSFERASE 2 SUBUNIT BETA"/>
    <property type="match status" value="1"/>
</dbReference>
<name>A0A3B0XBY3_9ZZZZ</name>
<evidence type="ECO:0000313" key="2">
    <source>
        <dbReference type="EMBL" id="VAW65755.1"/>
    </source>
</evidence>
<protein>
    <submittedName>
        <fullName evidence="2">dTDP-4-dehydrorhamnose reductase</fullName>
        <ecNumber evidence="2">1.1.1.133</ecNumber>
    </submittedName>
</protein>
<dbReference type="PANTHER" id="PTHR10491">
    <property type="entry name" value="DTDP-4-DEHYDRORHAMNOSE REDUCTASE"/>
    <property type="match status" value="1"/>
</dbReference>
<feature type="domain" description="RmlD-like substrate binding" evidence="1">
    <location>
        <begin position="1"/>
        <end position="286"/>
    </location>
</feature>
<dbReference type="Pfam" id="PF04321">
    <property type="entry name" value="RmlD_sub_bind"/>
    <property type="match status" value="1"/>
</dbReference>
<sequence>MRFLITGASGQLGQEILLKLQSNRVNVIGLSSHDIEFLKPDTVADIVASYKADWVINCAAYTDVDKAEEESEKAALINRDSARSVAEGVKSYGGRMAHISTDFVFNGKQGSPYDESDATSPLGKYGQSKYEGEKAVLEQLPDALILRTAWVYGIHGHNFVKVILRLASEKETLTVVDDQIGTPAWTADIADSLLSLINLEASGIYHFTNEGVASWYDFSIAIVAEAEKLGFPSKVKQIIAISTKDYPTPAVRPTYSVLSKIKIRQVLSKPIPYWRDSLCAMLKELKQNVL</sequence>
<dbReference type="InterPro" id="IPR005913">
    <property type="entry name" value="dTDP_dehydrorham_reduct"/>
</dbReference>
<reference evidence="2" key="1">
    <citation type="submission" date="2018-06" db="EMBL/GenBank/DDBJ databases">
        <authorList>
            <person name="Zhirakovskaya E."/>
        </authorList>
    </citation>
    <scope>NUCLEOTIDE SEQUENCE</scope>
</reference>
<dbReference type="SUPFAM" id="SSF51735">
    <property type="entry name" value="NAD(P)-binding Rossmann-fold domains"/>
    <property type="match status" value="1"/>
</dbReference>
<dbReference type="AlphaFoldDB" id="A0A3B0XBY3"/>
<organism evidence="2">
    <name type="scientific">hydrothermal vent metagenome</name>
    <dbReference type="NCBI Taxonomy" id="652676"/>
    <lineage>
        <taxon>unclassified sequences</taxon>
        <taxon>metagenomes</taxon>
        <taxon>ecological metagenomes</taxon>
    </lineage>
</organism>
<dbReference type="InterPro" id="IPR029903">
    <property type="entry name" value="RmlD-like-bd"/>
</dbReference>
<dbReference type="GO" id="GO:0005829">
    <property type="term" value="C:cytosol"/>
    <property type="evidence" value="ECO:0007669"/>
    <property type="project" value="TreeGrafter"/>
</dbReference>
<dbReference type="GO" id="GO:0019305">
    <property type="term" value="P:dTDP-rhamnose biosynthetic process"/>
    <property type="evidence" value="ECO:0007669"/>
    <property type="project" value="TreeGrafter"/>
</dbReference>
<dbReference type="InterPro" id="IPR036291">
    <property type="entry name" value="NAD(P)-bd_dom_sf"/>
</dbReference>
<evidence type="ECO:0000259" key="1">
    <source>
        <dbReference type="Pfam" id="PF04321"/>
    </source>
</evidence>
<accession>A0A3B0XBY3</accession>
<dbReference type="Gene3D" id="3.40.50.720">
    <property type="entry name" value="NAD(P)-binding Rossmann-like Domain"/>
    <property type="match status" value="1"/>
</dbReference>
<gene>
    <name evidence="2" type="ORF">MNBD_GAMMA09-3281</name>
</gene>
<proteinExistence type="predicted"/>
<dbReference type="EMBL" id="UOFI01000069">
    <property type="protein sequence ID" value="VAW65755.1"/>
    <property type="molecule type" value="Genomic_DNA"/>
</dbReference>
<dbReference type="CDD" id="cd05254">
    <property type="entry name" value="dTDP_HR_like_SDR_e"/>
    <property type="match status" value="1"/>
</dbReference>
<dbReference type="EC" id="1.1.1.133" evidence="2"/>
<dbReference type="Gene3D" id="3.90.25.10">
    <property type="entry name" value="UDP-galactose 4-epimerase, domain 1"/>
    <property type="match status" value="1"/>
</dbReference>
<dbReference type="GO" id="GO:0008831">
    <property type="term" value="F:dTDP-4-dehydrorhamnose reductase activity"/>
    <property type="evidence" value="ECO:0007669"/>
    <property type="project" value="UniProtKB-EC"/>
</dbReference>
<dbReference type="NCBIfam" id="TIGR01214">
    <property type="entry name" value="rmlD"/>
    <property type="match status" value="1"/>
</dbReference>